<gene>
    <name evidence="1" type="ORF">K7432_013029</name>
</gene>
<reference evidence="1 2" key="1">
    <citation type="submission" date="2023-04" db="EMBL/GenBank/DDBJ databases">
        <title>Genome of Basidiobolus ranarum AG-B5.</title>
        <authorList>
            <person name="Stajich J.E."/>
            <person name="Carter-House D."/>
            <person name="Gryganskyi A."/>
        </authorList>
    </citation>
    <scope>NUCLEOTIDE SEQUENCE [LARGE SCALE GENOMIC DNA]</scope>
    <source>
        <strain evidence="1 2">AG-B5</strain>
    </source>
</reference>
<dbReference type="PANTHER" id="PTHR15154">
    <property type="entry name" value="HAMARTIN"/>
    <property type="match status" value="1"/>
</dbReference>
<protein>
    <submittedName>
        <fullName evidence="1">Uncharacterized protein</fullName>
    </submittedName>
</protein>
<dbReference type="InterPro" id="IPR007483">
    <property type="entry name" value="Hamartin"/>
</dbReference>
<dbReference type="PANTHER" id="PTHR15154:SF2">
    <property type="entry name" value="HAMARTIN"/>
    <property type="match status" value="1"/>
</dbReference>
<name>A0ABR2WK16_9FUNG</name>
<dbReference type="EMBL" id="JASJQH010001213">
    <property type="protein sequence ID" value="KAK9761806.1"/>
    <property type="molecule type" value="Genomic_DNA"/>
</dbReference>
<dbReference type="Pfam" id="PF04388">
    <property type="entry name" value="Hamartin"/>
    <property type="match status" value="1"/>
</dbReference>
<evidence type="ECO:0000313" key="2">
    <source>
        <dbReference type="Proteomes" id="UP001479436"/>
    </source>
</evidence>
<feature type="non-terminal residue" evidence="1">
    <location>
        <position position="362"/>
    </location>
</feature>
<accession>A0ABR2WK16</accession>
<dbReference type="Proteomes" id="UP001479436">
    <property type="component" value="Unassembled WGS sequence"/>
</dbReference>
<sequence>MTVKEVIRFISDELHKTTVGQEDFDKLVYLEDFVSTFDGDANDLDRLSVELQQLYTSESISTPNSSLSSNTEDLSARHLIIIKCLRKLLTLLGQERFVGDWWEPILKPLLCSQNRYRPLVNECNALILDAMSLENSDSTSPKPDFRKKIFEIYINQASPILIDLSWLENVEKILLSYGSSHTKEFFNALNEYFLIQSSRIQVLTLLVNFLRRQDIHIHYISQSPLLDSIMQSLLVDSSVTTITLGLTVTSMLLPHIVPILPKLLPKLLAIIARALCWDREKNSSIPKEATLFPNWEVDESSTDEDLIAPNANMTFTFIYGLFPCNLLKYITSPPAYAQFYQELNLGPPWMEEEVDTLRTKAQ</sequence>
<proteinExistence type="predicted"/>
<organism evidence="1 2">
    <name type="scientific">Basidiobolus ranarum</name>
    <dbReference type="NCBI Taxonomy" id="34480"/>
    <lineage>
        <taxon>Eukaryota</taxon>
        <taxon>Fungi</taxon>
        <taxon>Fungi incertae sedis</taxon>
        <taxon>Zoopagomycota</taxon>
        <taxon>Entomophthoromycotina</taxon>
        <taxon>Basidiobolomycetes</taxon>
        <taxon>Basidiobolales</taxon>
        <taxon>Basidiobolaceae</taxon>
        <taxon>Basidiobolus</taxon>
    </lineage>
</organism>
<comment type="caution">
    <text evidence="1">The sequence shown here is derived from an EMBL/GenBank/DDBJ whole genome shotgun (WGS) entry which is preliminary data.</text>
</comment>
<keyword evidence="2" id="KW-1185">Reference proteome</keyword>
<evidence type="ECO:0000313" key="1">
    <source>
        <dbReference type="EMBL" id="KAK9761806.1"/>
    </source>
</evidence>